<evidence type="ECO:0000313" key="3">
    <source>
        <dbReference type="Proteomes" id="UP000683360"/>
    </source>
</evidence>
<evidence type="ECO:0000313" key="2">
    <source>
        <dbReference type="EMBL" id="CAG2188835.1"/>
    </source>
</evidence>
<gene>
    <name evidence="2" type="ORF">MEDL_4292</name>
</gene>
<organism evidence="2 3">
    <name type="scientific">Mytilus edulis</name>
    <name type="common">Blue mussel</name>
    <dbReference type="NCBI Taxonomy" id="6550"/>
    <lineage>
        <taxon>Eukaryota</taxon>
        <taxon>Metazoa</taxon>
        <taxon>Spiralia</taxon>
        <taxon>Lophotrochozoa</taxon>
        <taxon>Mollusca</taxon>
        <taxon>Bivalvia</taxon>
        <taxon>Autobranchia</taxon>
        <taxon>Pteriomorphia</taxon>
        <taxon>Mytilida</taxon>
        <taxon>Mytiloidea</taxon>
        <taxon>Mytilidae</taxon>
        <taxon>Mytilinae</taxon>
        <taxon>Mytilus</taxon>
    </lineage>
</organism>
<reference evidence="2" key="1">
    <citation type="submission" date="2021-03" db="EMBL/GenBank/DDBJ databases">
        <authorList>
            <person name="Bekaert M."/>
        </authorList>
    </citation>
    <scope>NUCLEOTIDE SEQUENCE</scope>
</reference>
<dbReference type="EMBL" id="CAJPWZ010000276">
    <property type="protein sequence ID" value="CAG2188835.1"/>
    <property type="molecule type" value="Genomic_DNA"/>
</dbReference>
<evidence type="ECO:0000259" key="1">
    <source>
        <dbReference type="SMART" id="SM01114"/>
    </source>
</evidence>
<dbReference type="SMART" id="SM01114">
    <property type="entry name" value="CXC"/>
    <property type="match status" value="1"/>
</dbReference>
<protein>
    <recommendedName>
        <fullName evidence="1">Tesmin/TSO1-like CXC domain-containing protein</fullName>
    </recommendedName>
</protein>
<accession>A0A8S3Q1W6</accession>
<dbReference type="AlphaFoldDB" id="A0A8S3Q1W6"/>
<feature type="domain" description="Tesmin/TSO1-like CXC" evidence="1">
    <location>
        <begin position="141"/>
        <end position="185"/>
    </location>
</feature>
<dbReference type="Proteomes" id="UP000683360">
    <property type="component" value="Unassembled WGS sequence"/>
</dbReference>
<dbReference type="PANTHER" id="PTHR47018:SF3">
    <property type="entry name" value="MYCBP-ASSOCIATED PROTEIN"/>
    <property type="match status" value="1"/>
</dbReference>
<name>A0A8S3Q1W6_MYTED</name>
<dbReference type="OrthoDB" id="6150275at2759"/>
<sequence length="198" mass="22291">MSKAAGQNNPVQTFDQQLYAIAQQVKWSMPQIFHPHVVRLGGFHMVSCYLSAIGKIWASAGLRDLLVDSGAYAGCTVDQILQGKQFNRGVRAYTLAYETVMALWFKKFFQWCSNQRKIANIDEKFWQTMLSCHDAFSDLNTKDLVCTCKGKTICGKSCVCYEQHLSCTSICGCQGSDDCRNQLTHQTVLEDCNDEDDD</sequence>
<keyword evidence="3" id="KW-1185">Reference proteome</keyword>
<comment type="caution">
    <text evidence="2">The sequence shown here is derived from an EMBL/GenBank/DDBJ whole genome shotgun (WGS) entry which is preliminary data.</text>
</comment>
<dbReference type="InterPro" id="IPR033467">
    <property type="entry name" value="Tesmin/TSO1-like_CXC"/>
</dbReference>
<proteinExistence type="predicted"/>
<dbReference type="PANTHER" id="PTHR47018">
    <property type="entry name" value="CXC DOMAIN-CONTAINING PROTEIN-RELATED"/>
    <property type="match status" value="1"/>
</dbReference>